<name>T1IUC2_STRMM</name>
<dbReference type="CDD" id="cd00637">
    <property type="entry name" value="7tm_classA_rhodopsin-like"/>
    <property type="match status" value="1"/>
</dbReference>
<dbReference type="PRINTS" id="PR00237">
    <property type="entry name" value="GPCRRHODOPSN"/>
</dbReference>
<reference evidence="11" key="2">
    <citation type="submission" date="2015-02" db="UniProtKB">
        <authorList>
            <consortium name="EnsemblMetazoa"/>
        </authorList>
    </citation>
    <scope>IDENTIFICATION</scope>
</reference>
<evidence type="ECO:0000313" key="12">
    <source>
        <dbReference type="Proteomes" id="UP000014500"/>
    </source>
</evidence>
<dbReference type="PANTHER" id="PTHR45695:SF22">
    <property type="entry name" value="G-PROTEIN COUPLED RECEPTORS FAMILY 1 PROFILE DOMAIN-CONTAINING PROTEIN"/>
    <property type="match status" value="1"/>
</dbReference>
<feature type="transmembrane region" description="Helical" evidence="9">
    <location>
        <begin position="40"/>
        <end position="66"/>
    </location>
</feature>
<keyword evidence="4 9" id="KW-1133">Transmembrane helix</keyword>
<dbReference type="SUPFAM" id="SSF81321">
    <property type="entry name" value="Family A G protein-coupled receptor-like"/>
    <property type="match status" value="1"/>
</dbReference>
<evidence type="ECO:0000259" key="10">
    <source>
        <dbReference type="PROSITE" id="PS50262"/>
    </source>
</evidence>
<keyword evidence="5" id="KW-0297">G-protein coupled receptor</keyword>
<sequence>MSLSENSNQTASELWALNTSILSNTTDVPSFDPPATTLTIAILSSLFFAIGLVGIAGNLLVIFVILSDRKMRQSVINVLIMNLAVSDLIIMVVCIPEIVQFMLNTGWRLGLVCCCIVRFTQVFSLYASVMTLVAICVESLKASKTITSHKRMRWLRTPISPVTAQGLIRPGLSCFSGYRVFSNALCDLSKRKLKTCTNKLLSFIFSAESAF</sequence>
<feature type="transmembrane region" description="Helical" evidence="9">
    <location>
        <begin position="78"/>
        <end position="103"/>
    </location>
</feature>
<dbReference type="PhylomeDB" id="T1IUC2"/>
<dbReference type="Proteomes" id="UP000014500">
    <property type="component" value="Unassembled WGS sequence"/>
</dbReference>
<keyword evidence="7" id="KW-0675">Receptor</keyword>
<dbReference type="STRING" id="126957.T1IUC2"/>
<evidence type="ECO:0000256" key="8">
    <source>
        <dbReference type="ARBA" id="ARBA00023224"/>
    </source>
</evidence>
<evidence type="ECO:0000256" key="4">
    <source>
        <dbReference type="ARBA" id="ARBA00022989"/>
    </source>
</evidence>
<feature type="transmembrane region" description="Helical" evidence="9">
    <location>
        <begin position="109"/>
        <end position="137"/>
    </location>
</feature>
<dbReference type="GO" id="GO:0004930">
    <property type="term" value="F:G protein-coupled receptor activity"/>
    <property type="evidence" value="ECO:0007669"/>
    <property type="project" value="UniProtKB-KW"/>
</dbReference>
<keyword evidence="12" id="KW-1185">Reference proteome</keyword>
<dbReference type="InterPro" id="IPR000276">
    <property type="entry name" value="GPCR_Rhodpsn"/>
</dbReference>
<keyword evidence="3 9" id="KW-0812">Transmembrane</keyword>
<dbReference type="PROSITE" id="PS50262">
    <property type="entry name" value="G_PROTEIN_RECEP_F1_2"/>
    <property type="match status" value="1"/>
</dbReference>
<comment type="subcellular location">
    <subcellularLocation>
        <location evidence="1">Membrane</location>
        <topology evidence="1">Multi-pass membrane protein</topology>
    </subcellularLocation>
</comment>
<dbReference type="HOGENOM" id="CLU_1306260_0_0_1"/>
<evidence type="ECO:0000313" key="11">
    <source>
        <dbReference type="EnsemblMetazoa" id="SMAR004743-PA"/>
    </source>
</evidence>
<feature type="domain" description="G-protein coupled receptors family 1 profile" evidence="10">
    <location>
        <begin position="57"/>
        <end position="138"/>
    </location>
</feature>
<dbReference type="EMBL" id="JH431527">
    <property type="status" value="NOT_ANNOTATED_CDS"/>
    <property type="molecule type" value="Genomic_DNA"/>
</dbReference>
<dbReference type="PANTHER" id="PTHR45695">
    <property type="entry name" value="LEUCOKININ RECEPTOR-RELATED"/>
    <property type="match status" value="1"/>
</dbReference>
<reference evidence="12" key="1">
    <citation type="submission" date="2011-05" db="EMBL/GenBank/DDBJ databases">
        <authorList>
            <person name="Richards S.R."/>
            <person name="Qu J."/>
            <person name="Jiang H."/>
            <person name="Jhangiani S.N."/>
            <person name="Agravi P."/>
            <person name="Goodspeed R."/>
            <person name="Gross S."/>
            <person name="Mandapat C."/>
            <person name="Jackson L."/>
            <person name="Mathew T."/>
            <person name="Pu L."/>
            <person name="Thornton R."/>
            <person name="Saada N."/>
            <person name="Wilczek-Boney K.B."/>
            <person name="Lee S."/>
            <person name="Kovar C."/>
            <person name="Wu Y."/>
            <person name="Scherer S.E."/>
            <person name="Worley K.C."/>
            <person name="Muzny D.M."/>
            <person name="Gibbs R."/>
        </authorList>
    </citation>
    <scope>NUCLEOTIDE SEQUENCE</scope>
    <source>
        <strain evidence="12">Brora</strain>
    </source>
</reference>
<evidence type="ECO:0000256" key="7">
    <source>
        <dbReference type="ARBA" id="ARBA00023170"/>
    </source>
</evidence>
<evidence type="ECO:0000256" key="6">
    <source>
        <dbReference type="ARBA" id="ARBA00023136"/>
    </source>
</evidence>
<dbReference type="InterPro" id="IPR017452">
    <property type="entry name" value="GPCR_Rhodpsn_7TM"/>
</dbReference>
<keyword evidence="6 9" id="KW-0472">Membrane</keyword>
<organism evidence="11 12">
    <name type="scientific">Strigamia maritima</name>
    <name type="common">European centipede</name>
    <name type="synonym">Geophilus maritimus</name>
    <dbReference type="NCBI Taxonomy" id="126957"/>
    <lineage>
        <taxon>Eukaryota</taxon>
        <taxon>Metazoa</taxon>
        <taxon>Ecdysozoa</taxon>
        <taxon>Arthropoda</taxon>
        <taxon>Myriapoda</taxon>
        <taxon>Chilopoda</taxon>
        <taxon>Pleurostigmophora</taxon>
        <taxon>Geophilomorpha</taxon>
        <taxon>Linotaeniidae</taxon>
        <taxon>Strigamia</taxon>
    </lineage>
</organism>
<accession>T1IUC2</accession>
<dbReference type="EnsemblMetazoa" id="SMAR004743-RA">
    <property type="protein sequence ID" value="SMAR004743-PA"/>
    <property type="gene ID" value="SMAR004743"/>
</dbReference>
<comment type="similarity">
    <text evidence="2">Belongs to the G-protein coupled receptor 1 family.</text>
</comment>
<evidence type="ECO:0000256" key="5">
    <source>
        <dbReference type="ARBA" id="ARBA00023040"/>
    </source>
</evidence>
<dbReference type="GO" id="GO:0005886">
    <property type="term" value="C:plasma membrane"/>
    <property type="evidence" value="ECO:0007669"/>
    <property type="project" value="TreeGrafter"/>
</dbReference>
<evidence type="ECO:0000256" key="2">
    <source>
        <dbReference type="ARBA" id="ARBA00010663"/>
    </source>
</evidence>
<evidence type="ECO:0000256" key="1">
    <source>
        <dbReference type="ARBA" id="ARBA00004141"/>
    </source>
</evidence>
<dbReference type="eggNOG" id="KOG3656">
    <property type="taxonomic scope" value="Eukaryota"/>
</dbReference>
<keyword evidence="8" id="KW-0807">Transducer</keyword>
<proteinExistence type="inferred from homology"/>
<evidence type="ECO:0000256" key="3">
    <source>
        <dbReference type="ARBA" id="ARBA00022692"/>
    </source>
</evidence>
<evidence type="ECO:0000256" key="9">
    <source>
        <dbReference type="SAM" id="Phobius"/>
    </source>
</evidence>
<dbReference type="Gene3D" id="1.20.1070.10">
    <property type="entry name" value="Rhodopsin 7-helix transmembrane proteins"/>
    <property type="match status" value="1"/>
</dbReference>
<dbReference type="AlphaFoldDB" id="T1IUC2"/>
<dbReference type="Pfam" id="PF00001">
    <property type="entry name" value="7tm_1"/>
    <property type="match status" value="1"/>
</dbReference>
<protein>
    <recommendedName>
        <fullName evidence="10">G-protein coupled receptors family 1 profile domain-containing protein</fullName>
    </recommendedName>
</protein>